<dbReference type="Pfam" id="PF12833">
    <property type="entry name" value="HTH_18"/>
    <property type="match status" value="1"/>
</dbReference>
<evidence type="ECO:0000256" key="1">
    <source>
        <dbReference type="ARBA" id="ARBA00023015"/>
    </source>
</evidence>
<sequence length="776" mass="89059">MLKLFTRTRGTIFWTTIKIIMLICCVPFILTGSIFYFFGSEVISNEVNKAHSVQLEQSIQQIDEYLSGLEKFVVRVSLDPTFDESLNRLDFSWEFEKTKDLLKSLSLMKESNSLLSNVALYLRGANVVIGDESGLLPIQTEEDQDLFSSLMLNQQTIYWDYSLKLLNKPGSSLKAVVVKLPGDQLKGSFGAFLLYLDQNKINSMVRKLASGEGVSYLINENGVDLTTDRQNDQKERKELMLALMGEIKERPSGETNFKFEWKKEKYSVFYGSISKLGGKWTVISATPISQIVAPVTFTTRMIVEINVICLVLGLVVSWIASNKIYAPILRLKSIFESGKSEQEEEQNEILYIENQWRKHLDEKELIRSRMEQSIPSLRDNYLLQFLQGNLYFHTEAEVVEQLCRVEWDVRNKRFAFLVAQLHGISDLGDKYGPRDSQLLTFAASNILSEICSQNLKMTHIINFQDLSVGAFLVSNHGSSYDQFHQEVYKSGRAFVSAVNNVLKLNVTVVASNIVDAIAETPAALEMSRKALRFRDLHASNQILDMKDFMAGAHRHTVKYPFELERDIVYAISSGLEEEAVGLIRQFLSIVVEQSEGTELIIQQSMMKLLGAIQDLIIRYDINIYDMYDGVHLYEQLMHIHEPEEMLNWFQHKLIQPFIRMLSITYDSGIKLKMEQFLAELKSDYLSNTSLETYAEKMNMSPSKLSKAFKQFTGENFIDYIVKLKLEHCKELLVHSELKINEISELLNYQPSYLIRIFKKYAGMTPGLFREKYRGSV</sequence>
<keyword evidence="1" id="KW-0805">Transcription regulation</keyword>
<organism evidence="6 7">
    <name type="scientific">Paenibacillus gyeongsangnamensis</name>
    <dbReference type="NCBI Taxonomy" id="3388067"/>
    <lineage>
        <taxon>Bacteria</taxon>
        <taxon>Bacillati</taxon>
        <taxon>Bacillota</taxon>
        <taxon>Bacilli</taxon>
        <taxon>Bacillales</taxon>
        <taxon>Paenibacillaceae</taxon>
        <taxon>Paenibacillus</taxon>
    </lineage>
</organism>
<evidence type="ECO:0000256" key="4">
    <source>
        <dbReference type="SAM" id="Phobius"/>
    </source>
</evidence>
<evidence type="ECO:0000313" key="6">
    <source>
        <dbReference type="EMBL" id="MCZ8516117.1"/>
    </source>
</evidence>
<evidence type="ECO:0000256" key="2">
    <source>
        <dbReference type="ARBA" id="ARBA00023125"/>
    </source>
</evidence>
<dbReference type="PROSITE" id="PS01124">
    <property type="entry name" value="HTH_ARAC_FAMILY_2"/>
    <property type="match status" value="1"/>
</dbReference>
<evidence type="ECO:0000259" key="5">
    <source>
        <dbReference type="PROSITE" id="PS01124"/>
    </source>
</evidence>
<keyword evidence="4" id="KW-1133">Transmembrane helix</keyword>
<dbReference type="Proteomes" id="UP001527882">
    <property type="component" value="Unassembled WGS sequence"/>
</dbReference>
<keyword evidence="2" id="KW-0238">DNA-binding</keyword>
<feature type="transmembrane region" description="Helical" evidence="4">
    <location>
        <begin position="12"/>
        <end position="38"/>
    </location>
</feature>
<accession>A0ABT4QGV0</accession>
<dbReference type="RefSeq" id="WP_269884646.1">
    <property type="nucleotide sequence ID" value="NZ_JAQAGZ010000021.1"/>
</dbReference>
<name>A0ABT4QGV0_9BACL</name>
<dbReference type="InterPro" id="IPR018060">
    <property type="entry name" value="HTH_AraC"/>
</dbReference>
<feature type="domain" description="HTH araC/xylS-type" evidence="5">
    <location>
        <begin position="674"/>
        <end position="771"/>
    </location>
</feature>
<gene>
    <name evidence="6" type="ORF">O9H85_27690</name>
</gene>
<dbReference type="SMART" id="SM00342">
    <property type="entry name" value="HTH_ARAC"/>
    <property type="match status" value="1"/>
</dbReference>
<dbReference type="PANTHER" id="PTHR43280">
    <property type="entry name" value="ARAC-FAMILY TRANSCRIPTIONAL REGULATOR"/>
    <property type="match status" value="1"/>
</dbReference>
<evidence type="ECO:0000256" key="3">
    <source>
        <dbReference type="ARBA" id="ARBA00023163"/>
    </source>
</evidence>
<keyword evidence="4" id="KW-0472">Membrane</keyword>
<proteinExistence type="predicted"/>
<comment type="caution">
    <text evidence="6">The sequence shown here is derived from an EMBL/GenBank/DDBJ whole genome shotgun (WGS) entry which is preliminary data.</text>
</comment>
<dbReference type="PANTHER" id="PTHR43280:SF28">
    <property type="entry name" value="HTH-TYPE TRANSCRIPTIONAL ACTIVATOR RHAS"/>
    <property type="match status" value="1"/>
</dbReference>
<evidence type="ECO:0000313" key="7">
    <source>
        <dbReference type="Proteomes" id="UP001527882"/>
    </source>
</evidence>
<keyword evidence="3" id="KW-0804">Transcription</keyword>
<keyword evidence="4" id="KW-0812">Transmembrane</keyword>
<protein>
    <submittedName>
        <fullName evidence="6">AraC family transcriptional regulator</fullName>
    </submittedName>
</protein>
<reference evidence="6 7" key="1">
    <citation type="submission" date="2022-12" db="EMBL/GenBank/DDBJ databases">
        <title>Draft genome sequence of Paenibacillus sp. dW9.</title>
        <authorList>
            <person name="Choi E.-W."/>
            <person name="Kim D.-U."/>
        </authorList>
    </citation>
    <scope>NUCLEOTIDE SEQUENCE [LARGE SCALE GENOMIC DNA]</scope>
    <source>
        <strain evidence="7">dW9</strain>
    </source>
</reference>
<dbReference type="SUPFAM" id="SSF46689">
    <property type="entry name" value="Homeodomain-like"/>
    <property type="match status" value="2"/>
</dbReference>
<keyword evidence="7" id="KW-1185">Reference proteome</keyword>
<dbReference type="InterPro" id="IPR009057">
    <property type="entry name" value="Homeodomain-like_sf"/>
</dbReference>
<dbReference type="EMBL" id="JAQAGZ010000021">
    <property type="protein sequence ID" value="MCZ8516117.1"/>
    <property type="molecule type" value="Genomic_DNA"/>
</dbReference>
<dbReference type="Gene3D" id="1.10.10.60">
    <property type="entry name" value="Homeodomain-like"/>
    <property type="match status" value="2"/>
</dbReference>